<proteinExistence type="predicted"/>
<dbReference type="AlphaFoldDB" id="A0A059Y269"/>
<reference evidence="1 2" key="2">
    <citation type="journal article" date="2015" name="Biomed. Res. Int.">
        <title>Effects of Arsenite Resistance on the Growth and Functional Gene Expression of Leptospirillum ferriphilum and Acidithiobacillus thiooxidans in Pure Culture and Coculture.</title>
        <authorList>
            <person name="Jiang H."/>
            <person name="Liang Y."/>
            <person name="Yin H."/>
            <person name="Xiao Y."/>
            <person name="Guo X."/>
            <person name="Xu Y."/>
            <person name="Hu Q."/>
            <person name="Liu H."/>
            <person name="Liu X."/>
        </authorList>
    </citation>
    <scope>NUCLEOTIDE SEQUENCE [LARGE SCALE GENOMIC DNA]</scope>
    <source>
        <strain evidence="1 2">YSK</strain>
    </source>
</reference>
<dbReference type="HOGENOM" id="CLU_1068726_0_0_0"/>
<reference evidence="2" key="1">
    <citation type="submission" date="2014-02" db="EMBL/GenBank/DDBJ databases">
        <title>Complete genome sequence and comparative genomic analysis of the nitrogen-fixing bacterium Leptospirillum ferriphilum YSK.</title>
        <authorList>
            <person name="Guo X."/>
            <person name="Yin H."/>
            <person name="Liang Y."/>
            <person name="Hu Q."/>
            <person name="Ma L."/>
            <person name="Xiao Y."/>
            <person name="Zhang X."/>
            <person name="Qiu G."/>
            <person name="Liu X."/>
        </authorList>
    </citation>
    <scope>NUCLEOTIDE SEQUENCE [LARGE SCALE GENOMIC DNA]</scope>
    <source>
        <strain evidence="2">YSK</strain>
    </source>
</reference>
<accession>A0A059Y269</accession>
<gene>
    <name evidence="1" type="ORF">Y981_05295</name>
</gene>
<organism evidence="1 2">
    <name type="scientific">Leptospirillum ferriphilum YSK</name>
    <dbReference type="NCBI Taxonomy" id="1441628"/>
    <lineage>
        <taxon>Bacteria</taxon>
        <taxon>Pseudomonadati</taxon>
        <taxon>Nitrospirota</taxon>
        <taxon>Nitrospiria</taxon>
        <taxon>Nitrospirales</taxon>
        <taxon>Nitrospiraceae</taxon>
        <taxon>Leptospirillum</taxon>
    </lineage>
</organism>
<evidence type="ECO:0000313" key="1">
    <source>
        <dbReference type="EMBL" id="AIA31661.1"/>
    </source>
</evidence>
<name>A0A059Y269_9BACT</name>
<dbReference type="Proteomes" id="UP000027059">
    <property type="component" value="Chromosome"/>
</dbReference>
<dbReference type="EMBL" id="CP007243">
    <property type="protein sequence ID" value="AIA31661.1"/>
    <property type="molecule type" value="Genomic_DNA"/>
</dbReference>
<keyword evidence="2" id="KW-1185">Reference proteome</keyword>
<evidence type="ECO:0008006" key="3">
    <source>
        <dbReference type="Google" id="ProtNLM"/>
    </source>
</evidence>
<evidence type="ECO:0000313" key="2">
    <source>
        <dbReference type="Proteomes" id="UP000027059"/>
    </source>
</evidence>
<dbReference type="KEGG" id="lfp:Y981_05295"/>
<protein>
    <recommendedName>
        <fullName evidence="3">DUF1571 domain-containing protein</fullName>
    </recommendedName>
</protein>
<sequence>MLGKFFLCVSGTKRRFLFLTGSLIVLVCFPTLSWSLTGDRILLSSLRQFSFLPSSESYSFPKALAIEQRFSKSVRSLRSYRCILKNFYDSHEKMPDEWLEMDVVYPQKKVRVNLYRPRKGAKLIYRSDTHFVRVKPFDFLGLVLTLSPKNSLLVSRYGHTIDHADFSSFDHRILRPACLARSCAYLGKGIWKGTSVDVLNVAPDVVEAHRIFGRMVLFFDRKSGWPLLMETLSPDGRFMEKVEYENCRKNVGFPPGFFRM</sequence>